<dbReference type="EMBL" id="VFRP01000013">
    <property type="protein sequence ID" value="TPE49662.1"/>
    <property type="molecule type" value="Genomic_DNA"/>
</dbReference>
<reference evidence="2 3" key="1">
    <citation type="submission" date="2019-06" db="EMBL/GenBank/DDBJ databases">
        <title>A novel bacterium of genus Amaricoccus, isolated from marine sediment.</title>
        <authorList>
            <person name="Huang H."/>
            <person name="Mo K."/>
            <person name="Hu Y."/>
        </authorList>
    </citation>
    <scope>NUCLEOTIDE SEQUENCE [LARGE SCALE GENOMIC DNA]</scope>
    <source>
        <strain evidence="2 3">HB172011</strain>
    </source>
</reference>
<keyword evidence="1" id="KW-0812">Transmembrane</keyword>
<dbReference type="OrthoDB" id="9808870at2"/>
<dbReference type="Pfam" id="PF13795">
    <property type="entry name" value="HupE_UreJ_2"/>
    <property type="match status" value="1"/>
</dbReference>
<accession>A0A501WLK2</accession>
<dbReference type="Proteomes" id="UP000319255">
    <property type="component" value="Unassembled WGS sequence"/>
</dbReference>
<keyword evidence="3" id="KW-1185">Reference proteome</keyword>
<feature type="transmembrane region" description="Helical" evidence="1">
    <location>
        <begin position="243"/>
        <end position="263"/>
    </location>
</feature>
<name>A0A501WLK2_9RHOB</name>
<evidence type="ECO:0000313" key="3">
    <source>
        <dbReference type="Proteomes" id="UP000319255"/>
    </source>
</evidence>
<evidence type="ECO:0000256" key="1">
    <source>
        <dbReference type="SAM" id="Phobius"/>
    </source>
</evidence>
<feature type="transmembrane region" description="Helical" evidence="1">
    <location>
        <begin position="190"/>
        <end position="207"/>
    </location>
</feature>
<protein>
    <submittedName>
        <fullName evidence="2">HupE/UreJ family protein</fullName>
    </submittedName>
</protein>
<feature type="transmembrane region" description="Helical" evidence="1">
    <location>
        <begin position="161"/>
        <end position="178"/>
    </location>
</feature>
<comment type="caution">
    <text evidence="2">The sequence shown here is derived from an EMBL/GenBank/DDBJ whole genome shotgun (WGS) entry which is preliminary data.</text>
</comment>
<proteinExistence type="predicted"/>
<dbReference type="AlphaFoldDB" id="A0A501WLK2"/>
<feature type="transmembrane region" description="Helical" evidence="1">
    <location>
        <begin position="213"/>
        <end position="231"/>
    </location>
</feature>
<keyword evidence="1" id="KW-0472">Membrane</keyword>
<feature type="transmembrane region" description="Helical" evidence="1">
    <location>
        <begin position="311"/>
        <end position="329"/>
    </location>
</feature>
<evidence type="ECO:0000313" key="2">
    <source>
        <dbReference type="EMBL" id="TPE49662.1"/>
    </source>
</evidence>
<dbReference type="InterPro" id="IPR032809">
    <property type="entry name" value="Put_HupE_UreJ"/>
</dbReference>
<gene>
    <name evidence="2" type="ORF">FJM51_13500</name>
</gene>
<organism evidence="2 3">
    <name type="scientific">Amaricoccus solimangrovi</name>
    <dbReference type="NCBI Taxonomy" id="2589815"/>
    <lineage>
        <taxon>Bacteria</taxon>
        <taxon>Pseudomonadati</taxon>
        <taxon>Pseudomonadota</taxon>
        <taxon>Alphaproteobacteria</taxon>
        <taxon>Rhodobacterales</taxon>
        <taxon>Paracoccaceae</taxon>
        <taxon>Amaricoccus</taxon>
    </lineage>
</organism>
<dbReference type="RefSeq" id="WP_140454664.1">
    <property type="nucleotide sequence ID" value="NZ_VFRP01000013.1"/>
</dbReference>
<keyword evidence="1" id="KW-1133">Transmembrane helix</keyword>
<sequence>MIRRDLVAAVLTLLIPLSWAGQVSAHDVRPAYLQIDPTGPEQYTLIWRTPVLSGAPLPVVLSLPEAAETISPPRVQALPGSRVERQMIALPGGLAGERIAFVGLEATITDVLVRIGDGDGGYATELVRPSSPWIELDPDRGALAIAIAIAMTYLRQGIDHILSGIDHLLFVLALLLIVRDWRMLVKTVTAFTVAHSITLALATFGLFRLPPGPVEVLIAASIMLVAVEAVRRERGRTSIAIEWPWVVAFAFGLLHGFGFAGALQDLGLPQGDVPLALLMFNVGVEAGQMVFITVVLTALAALNRLYTIPRYATLVSSYAIGIVAAFWTIERLQSAFT</sequence>
<feature type="transmembrane region" description="Helical" evidence="1">
    <location>
        <begin position="275"/>
        <end position="299"/>
    </location>
</feature>